<dbReference type="PANTHER" id="PTHR12905:SF18">
    <property type="entry name" value="ESTER HYDROLASE, PUTATIVE (AFU_ORTHOLOGUE AFUA_4G03130)-RELATED"/>
    <property type="match status" value="1"/>
</dbReference>
<keyword evidence="3" id="KW-1185">Reference proteome</keyword>
<proteinExistence type="predicted"/>
<evidence type="ECO:0000256" key="1">
    <source>
        <dbReference type="SAM" id="Phobius"/>
    </source>
</evidence>
<reference evidence="4" key="1">
    <citation type="submission" date="2020-01" db="EMBL/GenBank/DDBJ databases">
        <authorList>
            <consortium name="DOE Joint Genome Institute"/>
            <person name="Haridas S."/>
            <person name="Albert R."/>
            <person name="Binder M."/>
            <person name="Bloem J."/>
            <person name="Labutti K."/>
            <person name="Salamov A."/>
            <person name="Andreopoulos B."/>
            <person name="Baker S.E."/>
            <person name="Barry K."/>
            <person name="Bills G."/>
            <person name="Bluhm B.H."/>
            <person name="Cannon C."/>
            <person name="Castanera R."/>
            <person name="Culley D.E."/>
            <person name="Daum C."/>
            <person name="Ezra D."/>
            <person name="Gonzalez J.B."/>
            <person name="Henrissat B."/>
            <person name="Kuo A."/>
            <person name="Liang C."/>
            <person name="Lipzen A."/>
            <person name="Lutzoni F."/>
            <person name="Magnuson J."/>
            <person name="Mondo S."/>
            <person name="Nolan M."/>
            <person name="Ohm R."/>
            <person name="Pangilinan J."/>
            <person name="Park H.-J."/>
            <person name="Ramirez L."/>
            <person name="Alfaro M."/>
            <person name="Sun H."/>
            <person name="Tritt A."/>
            <person name="Yoshinaga Y."/>
            <person name="Zwiers L.-H."/>
            <person name="Turgeon B.G."/>
            <person name="Goodwin S.B."/>
            <person name="Spatafora J.W."/>
            <person name="Crous P.W."/>
            <person name="Grigoriev I.V."/>
        </authorList>
    </citation>
    <scope>NUCLEOTIDE SEQUENCE</scope>
    <source>
        <strain evidence="4">CBS 342.82</strain>
    </source>
</reference>
<protein>
    <submittedName>
        <fullName evidence="4">Metallo-dependent phosphatase</fullName>
    </submittedName>
</protein>
<organism evidence="4">
    <name type="scientific">Dissoconium aciculare CBS 342.82</name>
    <dbReference type="NCBI Taxonomy" id="1314786"/>
    <lineage>
        <taxon>Eukaryota</taxon>
        <taxon>Fungi</taxon>
        <taxon>Dikarya</taxon>
        <taxon>Ascomycota</taxon>
        <taxon>Pezizomycotina</taxon>
        <taxon>Dothideomycetes</taxon>
        <taxon>Dothideomycetidae</taxon>
        <taxon>Mycosphaerellales</taxon>
        <taxon>Dissoconiaceae</taxon>
        <taxon>Dissoconium</taxon>
    </lineage>
</organism>
<dbReference type="PANTHER" id="PTHR12905">
    <property type="entry name" value="METALLOPHOSPHOESTERASE"/>
    <property type="match status" value="1"/>
</dbReference>
<accession>A0A6J3MET2</accession>
<dbReference type="Gene3D" id="3.60.21.10">
    <property type="match status" value="1"/>
</dbReference>
<name>A0A6J3MET2_9PEZI</name>
<gene>
    <name evidence="4" type="ORF">K489DRAFT_377923</name>
</gene>
<dbReference type="SUPFAM" id="SSF56300">
    <property type="entry name" value="Metallo-dependent phosphatases"/>
    <property type="match status" value="1"/>
</dbReference>
<reference evidence="4" key="3">
    <citation type="submission" date="2025-08" db="UniProtKB">
        <authorList>
            <consortium name="RefSeq"/>
        </authorList>
    </citation>
    <scope>IDENTIFICATION</scope>
    <source>
        <strain evidence="4">CBS 342.82</strain>
    </source>
</reference>
<sequence>MSLDALLHRKETPWLRQFLQSPIPSLARTLYTQRQKLARDHQLDPTKYIGITVVCISDTHNLRPEIPEGDVLIHAGDLTQNGTAPELQSQLDWLNAQPHPHKVVIAGNHDIVLDQQKSSEHGFSDHDRASLQWGSITYLERSAFSIRPKGGKRAVSIHGDPRTQRHGNWAFQYEKGSDVFSNQLGTDIDILITHAAPHYHLDVAGWGDVNLLRELWRVKPKLHVFGHIHQGRGSEILVYDQFELLYEQIRAERTGLLGLFYMAFLLLRIFFMQDRTSERTILINASCVGGQRDQLCRNAHVVHI</sequence>
<keyword evidence="1" id="KW-0812">Transmembrane</keyword>
<keyword evidence="1" id="KW-1133">Transmembrane helix</keyword>
<evidence type="ECO:0000259" key="2">
    <source>
        <dbReference type="Pfam" id="PF00149"/>
    </source>
</evidence>
<dbReference type="GO" id="GO:0016787">
    <property type="term" value="F:hydrolase activity"/>
    <property type="evidence" value="ECO:0007669"/>
    <property type="project" value="InterPro"/>
</dbReference>
<dbReference type="Pfam" id="PF00149">
    <property type="entry name" value="Metallophos"/>
    <property type="match status" value="1"/>
</dbReference>
<keyword evidence="1" id="KW-0472">Membrane</keyword>
<dbReference type="InterPro" id="IPR004843">
    <property type="entry name" value="Calcineurin-like_PHP"/>
</dbReference>
<evidence type="ECO:0000313" key="3">
    <source>
        <dbReference type="Proteomes" id="UP000504637"/>
    </source>
</evidence>
<dbReference type="Proteomes" id="UP000504637">
    <property type="component" value="Unplaced"/>
</dbReference>
<dbReference type="InterPro" id="IPR029052">
    <property type="entry name" value="Metallo-depent_PP-like"/>
</dbReference>
<evidence type="ECO:0000313" key="4">
    <source>
        <dbReference type="RefSeq" id="XP_033462408.1"/>
    </source>
</evidence>
<dbReference type="RefSeq" id="XP_033462408.1">
    <property type="nucleotide sequence ID" value="XM_033604275.1"/>
</dbReference>
<dbReference type="CDD" id="cd07379">
    <property type="entry name" value="MPP_239FB"/>
    <property type="match status" value="1"/>
</dbReference>
<feature type="transmembrane region" description="Helical" evidence="1">
    <location>
        <begin position="254"/>
        <end position="271"/>
    </location>
</feature>
<dbReference type="AlphaFoldDB" id="A0A6J3MET2"/>
<reference evidence="4" key="2">
    <citation type="submission" date="2020-04" db="EMBL/GenBank/DDBJ databases">
        <authorList>
            <consortium name="NCBI Genome Project"/>
        </authorList>
    </citation>
    <scope>NUCLEOTIDE SEQUENCE</scope>
    <source>
        <strain evidence="4">CBS 342.82</strain>
    </source>
</reference>
<dbReference type="GeneID" id="54362075"/>
<feature type="domain" description="Calcineurin-like phosphoesterase" evidence="2">
    <location>
        <begin position="53"/>
        <end position="230"/>
    </location>
</feature>
<dbReference type="InterPro" id="IPR051693">
    <property type="entry name" value="UPF0046_metallophosphoest"/>
</dbReference>
<dbReference type="OrthoDB" id="630188at2759"/>